<dbReference type="OrthoDB" id="4892971at2759"/>
<dbReference type="PANTHER" id="PTHR40260:SF2">
    <property type="entry name" value="BLR8190 PROTEIN"/>
    <property type="match status" value="1"/>
</dbReference>
<evidence type="ECO:0000256" key="1">
    <source>
        <dbReference type="ARBA" id="ARBA00005986"/>
    </source>
</evidence>
<proteinExistence type="inferred from homology"/>
<organism evidence="2 3">
    <name type="scientific">Ceratocystis fimbriata f. sp. platani</name>
    <dbReference type="NCBI Taxonomy" id="88771"/>
    <lineage>
        <taxon>Eukaryota</taxon>
        <taxon>Fungi</taxon>
        <taxon>Dikarya</taxon>
        <taxon>Ascomycota</taxon>
        <taxon>Pezizomycotina</taxon>
        <taxon>Sordariomycetes</taxon>
        <taxon>Hypocreomycetidae</taxon>
        <taxon>Microascales</taxon>
        <taxon>Ceratocystidaceae</taxon>
        <taxon>Ceratocystis</taxon>
    </lineage>
</organism>
<name>A0A0F8BVZ2_CERFI</name>
<dbReference type="PANTHER" id="PTHR40260">
    <property type="entry name" value="BLR8190 PROTEIN"/>
    <property type="match status" value="1"/>
</dbReference>
<comment type="caution">
    <text evidence="2">The sequence shown here is derived from an EMBL/GenBank/DDBJ whole genome shotgun (WGS) entry which is preliminary data.</text>
</comment>
<sequence length="108" mass="12193">MSGTGTFSVSFTYVNDPKASFDLDYYLKTHMPLVESKWKEFGLLGYKVVQYDTSDPDNQPPLRVVCISTWKDEASWKNAFAQSCTAAIIDDVPNFSSIPVKPYTGIFY</sequence>
<dbReference type="AlphaFoldDB" id="A0A0F8BVZ2"/>
<evidence type="ECO:0000313" key="3">
    <source>
        <dbReference type="Proteomes" id="UP000034841"/>
    </source>
</evidence>
<gene>
    <name evidence="2" type="ORF">CFO_g990</name>
</gene>
<dbReference type="Proteomes" id="UP000034841">
    <property type="component" value="Unassembled WGS sequence"/>
</dbReference>
<protein>
    <recommendedName>
        <fullName evidence="4">EthD domain-containing protein</fullName>
    </recommendedName>
</protein>
<dbReference type="InterPro" id="IPR009799">
    <property type="entry name" value="EthD_dom"/>
</dbReference>
<dbReference type="SUPFAM" id="SSF54909">
    <property type="entry name" value="Dimeric alpha+beta barrel"/>
    <property type="match status" value="1"/>
</dbReference>
<evidence type="ECO:0000313" key="2">
    <source>
        <dbReference type="EMBL" id="KKF96683.1"/>
    </source>
</evidence>
<dbReference type="NCBIfam" id="TIGR02118">
    <property type="entry name" value="EthD family reductase"/>
    <property type="match status" value="1"/>
</dbReference>
<accession>A0A0F8BVZ2</accession>
<comment type="similarity">
    <text evidence="1">Belongs to the tpcK family.</text>
</comment>
<dbReference type="InterPro" id="IPR011008">
    <property type="entry name" value="Dimeric_a/b-barrel"/>
</dbReference>
<dbReference type="Gene3D" id="3.30.70.100">
    <property type="match status" value="1"/>
</dbReference>
<reference evidence="2 3" key="1">
    <citation type="submission" date="2015-04" db="EMBL/GenBank/DDBJ databases">
        <title>Genome sequence of Ceratocystis platani, a major pathogen of plane trees.</title>
        <authorList>
            <person name="Belbahri L."/>
        </authorList>
    </citation>
    <scope>NUCLEOTIDE SEQUENCE [LARGE SCALE GENOMIC DNA]</scope>
    <source>
        <strain evidence="2 3">CFO</strain>
    </source>
</reference>
<evidence type="ECO:0008006" key="4">
    <source>
        <dbReference type="Google" id="ProtNLM"/>
    </source>
</evidence>
<dbReference type="GO" id="GO:0016491">
    <property type="term" value="F:oxidoreductase activity"/>
    <property type="evidence" value="ECO:0007669"/>
    <property type="project" value="InterPro"/>
</dbReference>
<keyword evidence="3" id="KW-1185">Reference proteome</keyword>
<dbReference type="EMBL" id="LBBL01000032">
    <property type="protein sequence ID" value="KKF96683.1"/>
    <property type="molecule type" value="Genomic_DNA"/>
</dbReference>